<evidence type="ECO:0000256" key="2">
    <source>
        <dbReference type="ARBA" id="ARBA00009677"/>
    </source>
</evidence>
<evidence type="ECO:0000256" key="5">
    <source>
        <dbReference type="ARBA" id="ARBA00024934"/>
    </source>
</evidence>
<dbReference type="PROSITE" id="PS00588">
    <property type="entry name" value="FLAGELLA_BB_ROD"/>
    <property type="match status" value="1"/>
</dbReference>
<evidence type="ECO:0000256" key="1">
    <source>
        <dbReference type="ARBA" id="ARBA00004117"/>
    </source>
</evidence>
<dbReference type="InterPro" id="IPR001444">
    <property type="entry name" value="Flag_bb_rod_N"/>
</dbReference>
<evidence type="ECO:0000313" key="9">
    <source>
        <dbReference type="Proteomes" id="UP000033725"/>
    </source>
</evidence>
<protein>
    <recommendedName>
        <fullName evidence="3 6">Flagellar basal body rod protein FlgB</fullName>
    </recommendedName>
</protein>
<name>A0A0F0KNM5_9MICO</name>
<accession>A0A0F0KNM5</accession>
<dbReference type="InterPro" id="IPR019776">
    <property type="entry name" value="Flagellar_basal_body_rod_CS"/>
</dbReference>
<dbReference type="PIRSF" id="PIRSF002889">
    <property type="entry name" value="Rod_FlgB"/>
    <property type="match status" value="1"/>
</dbReference>
<dbReference type="Pfam" id="PF00460">
    <property type="entry name" value="Flg_bb_rod"/>
    <property type="match status" value="1"/>
</dbReference>
<evidence type="ECO:0000256" key="6">
    <source>
        <dbReference type="PIRNR" id="PIRNR002889"/>
    </source>
</evidence>
<proteinExistence type="inferred from homology"/>
<dbReference type="GO" id="GO:0071973">
    <property type="term" value="P:bacterial-type flagellum-dependent cell motility"/>
    <property type="evidence" value="ECO:0007669"/>
    <property type="project" value="InterPro"/>
</dbReference>
<comment type="subunit">
    <text evidence="6">The basal body constitutes a major portion of the flagellar organelle and consists of a number of rings mounted on a central rod.</text>
</comment>
<keyword evidence="4 6" id="KW-0975">Bacterial flagellum</keyword>
<dbReference type="InterPro" id="IPR006300">
    <property type="entry name" value="FlgB"/>
</dbReference>
<keyword evidence="8" id="KW-0966">Cell projection</keyword>
<reference evidence="8 9" key="1">
    <citation type="submission" date="2015-02" db="EMBL/GenBank/DDBJ databases">
        <title>Draft genome sequences of ten Microbacterium spp. with emphasis on heavy metal contaminated environments.</title>
        <authorList>
            <person name="Corretto E."/>
        </authorList>
    </citation>
    <scope>NUCLEOTIDE SEQUENCE [LARGE SCALE GENOMIC DNA]</scope>
    <source>
        <strain evidence="8 9">BEL163</strain>
    </source>
</reference>
<evidence type="ECO:0000259" key="7">
    <source>
        <dbReference type="Pfam" id="PF00460"/>
    </source>
</evidence>
<comment type="caution">
    <text evidence="8">The sequence shown here is derived from an EMBL/GenBank/DDBJ whole genome shotgun (WGS) entry which is preliminary data.</text>
</comment>
<evidence type="ECO:0000313" key="8">
    <source>
        <dbReference type="EMBL" id="KJL22512.1"/>
    </source>
</evidence>
<sequence>MARNPRPWIGHITHTRGAGFVFDSVTMNALTSALDGLAQRQRAISDNIANINTPNYHAKRVQFEEALARSIDAGDGRVGSTVGTSLEPTRLNGNNVNLDTETLSSIDTMLRYQFATQAVNGSFTSMRTAMRTS</sequence>
<dbReference type="GO" id="GO:0030694">
    <property type="term" value="C:bacterial-type flagellum basal body, rod"/>
    <property type="evidence" value="ECO:0007669"/>
    <property type="project" value="InterPro"/>
</dbReference>
<evidence type="ECO:0000256" key="3">
    <source>
        <dbReference type="ARBA" id="ARBA00014376"/>
    </source>
</evidence>
<dbReference type="EMBL" id="JYIV01000025">
    <property type="protein sequence ID" value="KJL22512.1"/>
    <property type="molecule type" value="Genomic_DNA"/>
</dbReference>
<feature type="domain" description="Flagellar basal body rod protein N-terminal" evidence="7">
    <location>
        <begin position="27"/>
        <end position="56"/>
    </location>
</feature>
<gene>
    <name evidence="8" type="primary">flgB</name>
    <name evidence="8" type="ORF">RN51_01826</name>
</gene>
<keyword evidence="8" id="KW-0282">Flagellum</keyword>
<dbReference type="PATRIC" id="fig|82380.10.peg.1836"/>
<evidence type="ECO:0000256" key="4">
    <source>
        <dbReference type="ARBA" id="ARBA00023143"/>
    </source>
</evidence>
<dbReference type="Proteomes" id="UP000033725">
    <property type="component" value="Unassembled WGS sequence"/>
</dbReference>
<organism evidence="8 9">
    <name type="scientific">Microbacterium oxydans</name>
    <dbReference type="NCBI Taxonomy" id="82380"/>
    <lineage>
        <taxon>Bacteria</taxon>
        <taxon>Bacillati</taxon>
        <taxon>Actinomycetota</taxon>
        <taxon>Actinomycetes</taxon>
        <taxon>Micrococcales</taxon>
        <taxon>Microbacteriaceae</taxon>
        <taxon>Microbacterium</taxon>
    </lineage>
</organism>
<comment type="similarity">
    <text evidence="2 6">Belongs to the flagella basal body rod proteins family.</text>
</comment>
<dbReference type="AlphaFoldDB" id="A0A0F0KNM5"/>
<comment type="subcellular location">
    <subcellularLocation>
        <location evidence="1 6">Bacterial flagellum basal body</location>
    </subcellularLocation>
</comment>
<comment type="function">
    <text evidence="5 6">Structural component of flagellum, the bacterial motility apparatus. Part of the rod structure of flagellar basal body.</text>
</comment>
<keyword evidence="8" id="KW-0969">Cilium</keyword>